<evidence type="ECO:0000256" key="3">
    <source>
        <dbReference type="SAM" id="MobiDB-lite"/>
    </source>
</evidence>
<dbReference type="SUPFAM" id="SSF47473">
    <property type="entry name" value="EF-hand"/>
    <property type="match status" value="1"/>
</dbReference>
<protein>
    <recommendedName>
        <fullName evidence="4">EF-hand domain-containing protein</fullName>
    </recommendedName>
</protein>
<dbReference type="PROSITE" id="PS00018">
    <property type="entry name" value="EF_HAND_1"/>
    <property type="match status" value="1"/>
</dbReference>
<keyword evidence="2" id="KW-0106">Calcium</keyword>
<evidence type="ECO:0000256" key="2">
    <source>
        <dbReference type="ARBA" id="ARBA00022837"/>
    </source>
</evidence>
<dbReference type="PROSITE" id="PS50222">
    <property type="entry name" value="EF_HAND_2"/>
    <property type="match status" value="1"/>
</dbReference>
<keyword evidence="1" id="KW-0479">Metal-binding</keyword>
<keyword evidence="6" id="KW-1185">Reference proteome</keyword>
<evidence type="ECO:0000259" key="4">
    <source>
        <dbReference type="PROSITE" id="PS50222"/>
    </source>
</evidence>
<name>A0A803VML5_FICAL</name>
<reference evidence="5" key="3">
    <citation type="submission" date="2025-09" db="UniProtKB">
        <authorList>
            <consortium name="Ensembl"/>
        </authorList>
    </citation>
    <scope>IDENTIFICATION</scope>
</reference>
<evidence type="ECO:0000256" key="1">
    <source>
        <dbReference type="ARBA" id="ARBA00022723"/>
    </source>
</evidence>
<reference evidence="5 6" key="1">
    <citation type="journal article" date="2012" name="Nature">
        <title>The genomic landscape of species divergence in Ficedula flycatchers.</title>
        <authorList>
            <person name="Ellegren H."/>
            <person name="Smeds L."/>
            <person name="Burri R."/>
            <person name="Olason P.I."/>
            <person name="Backstrom N."/>
            <person name="Kawakami T."/>
            <person name="Kunstner A."/>
            <person name="Makinen H."/>
            <person name="Nadachowska-Brzyska K."/>
            <person name="Qvarnstrom A."/>
            <person name="Uebbing S."/>
            <person name="Wolf J.B."/>
        </authorList>
    </citation>
    <scope>NUCLEOTIDE SEQUENCE [LARGE SCALE GENOMIC DNA]</scope>
</reference>
<evidence type="ECO:0000313" key="6">
    <source>
        <dbReference type="Proteomes" id="UP000016665"/>
    </source>
</evidence>
<feature type="domain" description="EF-hand" evidence="4">
    <location>
        <begin position="69"/>
        <end position="104"/>
    </location>
</feature>
<dbReference type="InterPro" id="IPR018247">
    <property type="entry name" value="EF_Hand_1_Ca_BS"/>
</dbReference>
<dbReference type="GeneTree" id="ENSGT00960000189301"/>
<dbReference type="InterPro" id="IPR011992">
    <property type="entry name" value="EF-hand-dom_pair"/>
</dbReference>
<organism evidence="5 6">
    <name type="scientific">Ficedula albicollis</name>
    <name type="common">Collared flycatcher</name>
    <name type="synonym">Muscicapa albicollis</name>
    <dbReference type="NCBI Taxonomy" id="59894"/>
    <lineage>
        <taxon>Eukaryota</taxon>
        <taxon>Metazoa</taxon>
        <taxon>Chordata</taxon>
        <taxon>Craniata</taxon>
        <taxon>Vertebrata</taxon>
        <taxon>Euteleostomi</taxon>
        <taxon>Archelosauria</taxon>
        <taxon>Archosauria</taxon>
        <taxon>Dinosauria</taxon>
        <taxon>Saurischia</taxon>
        <taxon>Theropoda</taxon>
        <taxon>Coelurosauria</taxon>
        <taxon>Aves</taxon>
        <taxon>Neognathae</taxon>
        <taxon>Neoaves</taxon>
        <taxon>Telluraves</taxon>
        <taxon>Australaves</taxon>
        <taxon>Passeriformes</taxon>
        <taxon>Muscicapidae</taxon>
        <taxon>Ficedula</taxon>
    </lineage>
</organism>
<accession>A0A803VML5</accession>
<feature type="region of interest" description="Disordered" evidence="3">
    <location>
        <begin position="1"/>
        <end position="68"/>
    </location>
</feature>
<proteinExistence type="predicted"/>
<dbReference type="Ensembl" id="ENSFALT00000026103.1">
    <property type="protein sequence ID" value="ENSFALP00000023971.1"/>
    <property type="gene ID" value="ENSFALG00000026343.1"/>
</dbReference>
<dbReference type="Proteomes" id="UP000016665">
    <property type="component" value="Chromosome 25"/>
</dbReference>
<evidence type="ECO:0000313" key="5">
    <source>
        <dbReference type="Ensembl" id="ENSFALP00000023971.1"/>
    </source>
</evidence>
<feature type="compositionally biased region" description="Gly residues" evidence="3">
    <location>
        <begin position="1"/>
        <end position="16"/>
    </location>
</feature>
<reference evidence="5" key="2">
    <citation type="submission" date="2025-08" db="UniProtKB">
        <authorList>
            <consortium name="Ensembl"/>
        </authorList>
    </citation>
    <scope>IDENTIFICATION</scope>
</reference>
<dbReference type="Gene3D" id="1.10.238.10">
    <property type="entry name" value="EF-hand"/>
    <property type="match status" value="1"/>
</dbReference>
<dbReference type="InterPro" id="IPR002048">
    <property type="entry name" value="EF_hand_dom"/>
</dbReference>
<dbReference type="GO" id="GO:0005509">
    <property type="term" value="F:calcium ion binding"/>
    <property type="evidence" value="ECO:0007669"/>
    <property type="project" value="InterPro"/>
</dbReference>
<dbReference type="AlphaFoldDB" id="A0A803VML5"/>
<sequence>MGTGRTEGQRGQGTAGQGDNPEGMGDRGHGDRGTTGTGRTGGQSREMGDRGTILQGWGTGGTQEGSPLNRAGYMEKLFQETDLNKDKELSFEEFTVVLSKLADDAHRISHGSERCGPDRD</sequence>